<accession>A0A1I7YMD7</accession>
<dbReference type="WBParaSite" id="L893_g17569.t1">
    <property type="protein sequence ID" value="L893_g17569.t1"/>
    <property type="gene ID" value="L893_g17569"/>
</dbReference>
<dbReference type="AlphaFoldDB" id="A0A1I7YMD7"/>
<evidence type="ECO:0000313" key="1">
    <source>
        <dbReference type="Proteomes" id="UP000095287"/>
    </source>
</evidence>
<proteinExistence type="predicted"/>
<keyword evidence="1" id="KW-1185">Reference proteome</keyword>
<sequence>MFEAAKGIFVLVVEEYKVQLCPSKLALQESHNTGAKMLEAAKGIFALMAEEYVTRHKLNTAEVATMVVSSADLEGV</sequence>
<evidence type="ECO:0000313" key="2">
    <source>
        <dbReference type="WBParaSite" id="L893_g17569.t1"/>
    </source>
</evidence>
<dbReference type="Proteomes" id="UP000095287">
    <property type="component" value="Unplaced"/>
</dbReference>
<protein>
    <submittedName>
        <fullName evidence="2">Archease domain-containing protein</fullName>
    </submittedName>
</protein>
<name>A0A1I7YMD7_9BILA</name>
<organism evidence="1 2">
    <name type="scientific">Steinernema glaseri</name>
    <dbReference type="NCBI Taxonomy" id="37863"/>
    <lineage>
        <taxon>Eukaryota</taxon>
        <taxon>Metazoa</taxon>
        <taxon>Ecdysozoa</taxon>
        <taxon>Nematoda</taxon>
        <taxon>Chromadorea</taxon>
        <taxon>Rhabditida</taxon>
        <taxon>Tylenchina</taxon>
        <taxon>Panagrolaimomorpha</taxon>
        <taxon>Strongyloidoidea</taxon>
        <taxon>Steinernematidae</taxon>
        <taxon>Steinernema</taxon>
    </lineage>
</organism>
<reference evidence="2" key="1">
    <citation type="submission" date="2016-11" db="UniProtKB">
        <authorList>
            <consortium name="WormBaseParasite"/>
        </authorList>
    </citation>
    <scope>IDENTIFICATION</scope>
</reference>